<dbReference type="RefSeq" id="YP_009110950.1">
    <property type="nucleotide sequence ID" value="NC_025829.1"/>
</dbReference>
<keyword evidence="1" id="KW-0472">Membrane</keyword>
<keyword evidence="3" id="KW-1185">Reference proteome</keyword>
<dbReference type="GeneID" id="22475216"/>
<feature type="transmembrane region" description="Helical" evidence="1">
    <location>
        <begin position="63"/>
        <end position="81"/>
    </location>
</feature>
<evidence type="ECO:0000313" key="3">
    <source>
        <dbReference type="Proteomes" id="UP000029884"/>
    </source>
</evidence>
<dbReference type="Proteomes" id="UP000029884">
    <property type="component" value="Segment"/>
</dbReference>
<evidence type="ECO:0000313" key="2">
    <source>
        <dbReference type="EMBL" id="AIS73452.1"/>
    </source>
</evidence>
<keyword evidence="1" id="KW-1133">Transmembrane helix</keyword>
<accession>A0A097BWZ3</accession>
<name>A0A097BWZ3_9CAUD</name>
<proteinExistence type="predicted"/>
<keyword evidence="1" id="KW-0812">Transmembrane</keyword>
<organism evidence="2 3">
    <name type="scientific">Shigella phage pSs-1</name>
    <dbReference type="NCBI Taxonomy" id="1551641"/>
    <lineage>
        <taxon>Viruses</taxon>
        <taxon>Duplodnaviria</taxon>
        <taxon>Heunggongvirae</taxon>
        <taxon>Uroviricota</taxon>
        <taxon>Caudoviricetes</taxon>
        <taxon>Pantevenvirales</taxon>
        <taxon>Straboviridae</taxon>
        <taxon>Tevenvirinae</taxon>
        <taxon>Tequatrovirus</taxon>
        <taxon>Tequatrovirus pss1</taxon>
    </lineage>
</organism>
<reference evidence="3" key="1">
    <citation type="submission" date="2014-09" db="EMBL/GenBank/DDBJ databases">
        <title>Characterization and complete genome sequence of the Shigella sonnei bacteriophage pSs-1.</title>
        <authorList>
            <person name="Jun J.W."/>
            <person name="Park S.C."/>
        </authorList>
    </citation>
    <scope>NUCLEOTIDE SEQUENCE [LARGE SCALE GENOMIC DNA]</scope>
</reference>
<feature type="transmembrane region" description="Helical" evidence="1">
    <location>
        <begin position="20"/>
        <end position="43"/>
    </location>
</feature>
<gene>
    <name evidence="2" type="ORF">pSs1_00142</name>
</gene>
<evidence type="ECO:0000256" key="1">
    <source>
        <dbReference type="SAM" id="Phobius"/>
    </source>
</evidence>
<reference evidence="2 3" key="2">
    <citation type="journal article" date="2016" name="Sci. Rep.">
        <title>Bacteriophage application to control the contaminated water with Shigella.</title>
        <authorList>
            <person name="Jun J.W."/>
            <person name="Giri S.S."/>
            <person name="Kim H.J."/>
            <person name="Yun S.K."/>
            <person name="Chi C."/>
            <person name="Chai J.Y."/>
            <person name="Lee B.C."/>
            <person name="Park S.C."/>
        </authorList>
    </citation>
    <scope>NUCLEOTIDE SEQUENCE [LARGE SCALE GENOMIC DNA]</scope>
</reference>
<dbReference type="KEGG" id="vg:22475216"/>
<sequence>MQKPKLNKVKYSFSESFLIFAVALAAALAGSLIGLLIDCFILNIRSNVSGIVDIIEVWSELHYTIVISLFSFFGIILYFHYDNFKINWQRKKDYKIQLKEYNNYMSYIENESMKEFVSDCRKIK</sequence>
<protein>
    <submittedName>
        <fullName evidence="2">Uncharacterized protein</fullName>
    </submittedName>
</protein>
<dbReference type="EMBL" id="KM501444">
    <property type="protein sequence ID" value="AIS73452.1"/>
    <property type="molecule type" value="Genomic_DNA"/>
</dbReference>